<protein>
    <submittedName>
        <fullName evidence="1">Replication-relaxation family protein</fullName>
    </submittedName>
</protein>
<dbReference type="Pfam" id="PF13814">
    <property type="entry name" value="Replic_Relax"/>
    <property type="match status" value="1"/>
</dbReference>
<evidence type="ECO:0000313" key="1">
    <source>
        <dbReference type="EMBL" id="MBD7967793.1"/>
    </source>
</evidence>
<dbReference type="RefSeq" id="WP_191799031.1">
    <property type="nucleotide sequence ID" value="NZ_JACSQL010000002.1"/>
</dbReference>
<keyword evidence="2" id="KW-1185">Reference proteome</keyword>
<organism evidence="1 2">
    <name type="scientific">Paenibacillus gallinarum</name>
    <dbReference type="NCBI Taxonomy" id="2762232"/>
    <lineage>
        <taxon>Bacteria</taxon>
        <taxon>Bacillati</taxon>
        <taxon>Bacillota</taxon>
        <taxon>Bacilli</taxon>
        <taxon>Bacillales</taxon>
        <taxon>Paenibacillaceae</taxon>
        <taxon>Paenibacillus</taxon>
    </lineage>
</organism>
<dbReference type="Proteomes" id="UP000608071">
    <property type="component" value="Unassembled WGS sequence"/>
</dbReference>
<gene>
    <name evidence="1" type="ORF">H9647_06945</name>
</gene>
<dbReference type="InterPro" id="IPR025855">
    <property type="entry name" value="Replic_Relax"/>
</dbReference>
<name>A0ABR8SWA6_9BACL</name>
<evidence type="ECO:0000313" key="2">
    <source>
        <dbReference type="Proteomes" id="UP000608071"/>
    </source>
</evidence>
<accession>A0ABR8SWA6</accession>
<proteinExistence type="predicted"/>
<reference evidence="1 2" key="1">
    <citation type="submission" date="2020-08" db="EMBL/GenBank/DDBJ databases">
        <title>A Genomic Blueprint of the Chicken Gut Microbiome.</title>
        <authorList>
            <person name="Gilroy R."/>
            <person name="Ravi A."/>
            <person name="Getino M."/>
            <person name="Pursley I."/>
            <person name="Horton D.L."/>
            <person name="Alikhan N.-F."/>
            <person name="Baker D."/>
            <person name="Gharbi K."/>
            <person name="Hall N."/>
            <person name="Watson M."/>
            <person name="Adriaenssens E.M."/>
            <person name="Foster-Nyarko E."/>
            <person name="Jarju S."/>
            <person name="Secka A."/>
            <person name="Antonio M."/>
            <person name="Oren A."/>
            <person name="Chaudhuri R."/>
            <person name="La Ragione R.M."/>
            <person name="Hildebrand F."/>
            <person name="Pallen M.J."/>
        </authorList>
    </citation>
    <scope>NUCLEOTIDE SEQUENCE [LARGE SCALE GENOMIC DNA]</scope>
    <source>
        <strain evidence="1 2">Sa2BVA9</strain>
    </source>
</reference>
<dbReference type="EMBL" id="JACSQL010000002">
    <property type="protein sequence ID" value="MBD7967793.1"/>
    <property type="molecule type" value="Genomic_DNA"/>
</dbReference>
<sequence length="203" mass="24470">MRTRDKEIINSLHEFRFLTGEDVAEMYFSHTKHPVIHANSTLKRLRRDGYIKCSTERRKYVYYCAERKVKSDSQKIGHFLSISEFYRDVFRIEKPRIFRVEPKLGGKGMPEPDAFMVWKNTPFYVEIQRSKYTKPQMQDKMNRYEKYYLSGDWQNEAWQIPQKKIFPPVWIIGVGSGGYEIDKRPFRIYQDDIEQMIGRFVKK</sequence>
<comment type="caution">
    <text evidence="1">The sequence shown here is derived from an EMBL/GenBank/DDBJ whole genome shotgun (WGS) entry which is preliminary data.</text>
</comment>